<dbReference type="PANTHER" id="PTHR36455:SF1">
    <property type="entry name" value="BLR8292 PROTEIN"/>
    <property type="match status" value="1"/>
</dbReference>
<organism evidence="1 2">
    <name type="scientific">Rubrivivax albus</name>
    <dbReference type="NCBI Taxonomy" id="2499835"/>
    <lineage>
        <taxon>Bacteria</taxon>
        <taxon>Pseudomonadati</taxon>
        <taxon>Pseudomonadota</taxon>
        <taxon>Betaproteobacteria</taxon>
        <taxon>Burkholderiales</taxon>
        <taxon>Sphaerotilaceae</taxon>
        <taxon>Rubrivivax</taxon>
    </lineage>
</organism>
<comment type="caution">
    <text evidence="1">The sequence shown here is derived from an EMBL/GenBank/DDBJ whole genome shotgun (WGS) entry which is preliminary data.</text>
</comment>
<reference evidence="1 2" key="1">
    <citation type="submission" date="2019-01" db="EMBL/GenBank/DDBJ databases">
        <authorList>
            <person name="Chen W.-M."/>
        </authorList>
    </citation>
    <scope>NUCLEOTIDE SEQUENCE [LARGE SCALE GENOMIC DNA]</scope>
    <source>
        <strain evidence="1 2">ICH-3</strain>
    </source>
</reference>
<dbReference type="RefSeq" id="WP_128198196.1">
    <property type="nucleotide sequence ID" value="NZ_SACT01000002.1"/>
</dbReference>
<dbReference type="OrthoDB" id="9801450at2"/>
<accession>A0A437JYT9</accession>
<dbReference type="InterPro" id="IPR008878">
    <property type="entry name" value="Transposase_IS66_Orf2"/>
</dbReference>
<dbReference type="Proteomes" id="UP000288178">
    <property type="component" value="Unassembled WGS sequence"/>
</dbReference>
<proteinExistence type="predicted"/>
<gene>
    <name evidence="1" type="ORF">ENE75_10475</name>
</gene>
<protein>
    <submittedName>
        <fullName evidence="1">Transposase</fullName>
    </submittedName>
</protein>
<dbReference type="NCBIfam" id="NF033819">
    <property type="entry name" value="IS66_TnpB"/>
    <property type="match status" value="1"/>
</dbReference>
<evidence type="ECO:0000313" key="1">
    <source>
        <dbReference type="EMBL" id="RVT52824.1"/>
    </source>
</evidence>
<sequence length="115" mass="12580">MIGLPANTRVWIVAGHTDMRKGFDGLAAVAQSALAANPFCGHVFVFRGRRGDILKVLWFDGQGLMLLAKRLERGRFVWPQATSGGVALTPAQLSMLLEGIDWRMPLRTHVPNLAA</sequence>
<dbReference type="PANTHER" id="PTHR36455">
    <property type="match status" value="1"/>
</dbReference>
<name>A0A437JYT9_9BURK</name>
<dbReference type="EMBL" id="SACT01000002">
    <property type="protein sequence ID" value="RVT52824.1"/>
    <property type="molecule type" value="Genomic_DNA"/>
</dbReference>
<keyword evidence="2" id="KW-1185">Reference proteome</keyword>
<evidence type="ECO:0000313" key="2">
    <source>
        <dbReference type="Proteomes" id="UP000288178"/>
    </source>
</evidence>
<dbReference type="Pfam" id="PF05717">
    <property type="entry name" value="TnpB_IS66"/>
    <property type="match status" value="1"/>
</dbReference>
<dbReference type="AlphaFoldDB" id="A0A437JYT9"/>